<sequence length="60" mass="6195">MLLALLPAGLATAFLVHVGSYAGIADREFIFDTLSQRRTDAAEAVAQGFAGASTGRGELV</sequence>
<keyword evidence="2" id="KW-1185">Reference proteome</keyword>
<reference evidence="1 2" key="1">
    <citation type="submission" date="2016-12" db="EMBL/GenBank/DDBJ databases">
        <title>Study of bacterial adaptation to deep sea.</title>
        <authorList>
            <person name="Song J."/>
            <person name="Yoshizawa S."/>
            <person name="Kogure K."/>
        </authorList>
    </citation>
    <scope>NUCLEOTIDE SEQUENCE [LARGE SCALE GENOMIC DNA]</scope>
    <source>
        <strain evidence="1 2">SAORIC-165</strain>
    </source>
</reference>
<organism evidence="1 2">
    <name type="scientific">Rubritalea profundi</name>
    <dbReference type="NCBI Taxonomy" id="1658618"/>
    <lineage>
        <taxon>Bacteria</taxon>
        <taxon>Pseudomonadati</taxon>
        <taxon>Verrucomicrobiota</taxon>
        <taxon>Verrucomicrobiia</taxon>
        <taxon>Verrucomicrobiales</taxon>
        <taxon>Rubritaleaceae</taxon>
        <taxon>Rubritalea</taxon>
    </lineage>
</organism>
<dbReference type="AlphaFoldDB" id="A0A2S7TXX9"/>
<accession>A0A2S7TXX9</accession>
<evidence type="ECO:0000313" key="1">
    <source>
        <dbReference type="EMBL" id="PQJ27626.1"/>
    </source>
</evidence>
<protein>
    <submittedName>
        <fullName evidence="1">Uncharacterized protein</fullName>
    </submittedName>
</protein>
<proteinExistence type="predicted"/>
<evidence type="ECO:0000313" key="2">
    <source>
        <dbReference type="Proteomes" id="UP000239907"/>
    </source>
</evidence>
<dbReference type="EMBL" id="MQWA01000001">
    <property type="protein sequence ID" value="PQJ27626.1"/>
    <property type="molecule type" value="Genomic_DNA"/>
</dbReference>
<name>A0A2S7TXX9_9BACT</name>
<comment type="caution">
    <text evidence="1">The sequence shown here is derived from an EMBL/GenBank/DDBJ whole genome shotgun (WGS) entry which is preliminary data.</text>
</comment>
<gene>
    <name evidence="1" type="ORF">BSZ32_03350</name>
</gene>
<dbReference type="Proteomes" id="UP000239907">
    <property type="component" value="Unassembled WGS sequence"/>
</dbReference>